<dbReference type="SMART" id="SM00191">
    <property type="entry name" value="Int_alpha"/>
    <property type="match status" value="7"/>
</dbReference>
<evidence type="ECO:0000313" key="6">
    <source>
        <dbReference type="EMBL" id="CAF1266361.1"/>
    </source>
</evidence>
<dbReference type="PANTHER" id="PTHR46580">
    <property type="entry name" value="SENSOR KINASE-RELATED"/>
    <property type="match status" value="1"/>
</dbReference>
<dbReference type="SUPFAM" id="SSF69318">
    <property type="entry name" value="Integrin alpha N-terminal domain"/>
    <property type="match status" value="7"/>
</dbReference>
<keyword evidence="3" id="KW-0325">Glycoprotein</keyword>
<keyword evidence="7" id="KW-1185">Reference proteome</keyword>
<evidence type="ECO:0000256" key="2">
    <source>
        <dbReference type="ARBA" id="ARBA00022737"/>
    </source>
</evidence>
<dbReference type="Gene3D" id="2.130.10.130">
    <property type="entry name" value="Integrin alpha, N-terminal"/>
    <property type="match status" value="10"/>
</dbReference>
<evidence type="ECO:0000313" key="5">
    <source>
        <dbReference type="EMBL" id="CAF1167570.1"/>
    </source>
</evidence>
<accession>A0A814TXG9</accession>
<dbReference type="EMBL" id="CAJNOJ010000189">
    <property type="protein sequence ID" value="CAF1266361.1"/>
    <property type="molecule type" value="Genomic_DNA"/>
</dbReference>
<dbReference type="Pfam" id="PF13517">
    <property type="entry name" value="FG-GAP_3"/>
    <property type="match status" value="15"/>
</dbReference>
<dbReference type="OrthoDB" id="10022113at2759"/>
<sequence length="1847" mass="201565">MQTLQQVDLEEDFINVNKENATNTFFQSTTKRIIIFGLFTCLIMLIGILIVCFTSPKPSNETCKYLLKSESQYLIKTDSQPTSMAIGDFNNDGLNDFVTSNSGSNTIQIFLEQNDNSITYSTGSNSKPNSITIADFNQDQTLDIAVANFGTNNIGIFLGQGNGTFISWKSISLGKSRPQWISNEDLNNDSFIDLVTVNHGTDDMTIFIGNGKGDFQKHLSLSTGYDSSPHSLMIKDLNNDQYFDLIVTNSGTNHIGIFFGKANGTFNDEIMLNTGVNSHPTSIDINDLNDDTYLDIVTCSSTTNSIYVFLNFGNGTFTNGEVYSTGNSSSPQSLVIADFDKDSYLDIIVGNYQIPNLGLFYGNGRGKFLQQMIFYTEKSCNPYFLITNDFNYDSRLDIAIVNHDYNCIDIVLTSKGYGYEDLMIYETSGVNSQPHAITLGDFNNDNYLDIVVANYFTKDIGVFLGDENGNFEDQKTFSTGIDSGPWAIVHGDFNNDSRLDIVVTNYQRNSISLLMGSEEEEEFSDPQSYSTGNGSLPIAIATDDLDNDSQLDIVVVYYGMNSIEIFFSRDDGNLSSQMIYSTGNDSRPTDVAIADLNNDQILDILVTNSATNNIGVFFGYENGTFANQITFSTGTNSNPIKLNCVDFNGDHFLDIFVFNKNLNEFVILFGSNNGSFLLTTAYSLGNDSNPESFAISDINNDEQLDVIVANSKSNTIDILLGHGNGDLTFERSYSTGIDSQPIFVVINDLNNDDLMDIIVVNYGESNVGVLIGFGDGSFASQMTYSTRDETSKPKSLAVGDFNNDNRSDIVVTNFHGDNIQIFLGNDEETFSYSFTYSTGIASGPSSVAVGDLNNDKYLDIVVANNGTNNIAIFYGSGDGSFSSKRIYSTGRNSQPNSVVIGDLNNDNQLDIVVSNCKNDNIGVFLGFANGSFASQEIYSTGISSRPQMLFIEDLNDDTYLDVAVISTYSPSLTIFLNNGNGTLSQRIDHDIRTGLSPNSLAIGDLNKDGHQDLVVTAYYGRNFYIFQGFGNGTFESVATYSTGSGSRPYSCVITDWNHDNNLDIIVSNCVTDNLVLFKGYGNGTFSLDQISSTGDNSCPRAIRFGYFDSDDLIDIVVANYGTNTLGVFFNNIYTSGERQTTYSTGSSSHPRGIVLAHFNNDLYADVAMTNYGSDDLSILLGNANATFPSRITFSTGILSAPTSLAVHDFDNDGKLDVVVTNSVAENIRLFYGYENENFTNSKTYSTGIDSSPQSVIIGDFNLDEKQDIVVVNSGSNDILTFLQYDLIAFQKQVMYSTGKGSSPNSIAIGDLNNDHLLDFVVANQNSNSIGVFLGFGNGLFSNQTIYSTTLQEYPRSVHIADINKDQNMDVIVTYLWSSNLAVLLGFGNGTLSNERCFSFQSGAGPTEAAIGDFDNDSHLDIVVALQFAHEIIILQGFSNGSLSSKVNYFLGSDSYPTAVSIADLNNDHFLDIVVASYSEESLYIFQGYGDGTFVNDVILSTGFNSLPRSLVIVDFNKDNLKDIAVANSGSDNIRIFFGDTDGSFSDEITLLTGIDSSPYAISISDFNNDNQLDIVVANYGSNTLGILLGCNGKTFFGQIIYSTGDFSQPYDIAIGDVNNDQYLDVLIVNFGTDNIGVFLGYIMEDFIGVPSDSIGSSGSQLTSLASGDWNNDTKLDVVVTDNSTNTIRILFGSGYGTFSNETIYLTGNNSHPTSVVVSDLNNDHFLDIIVTNSGTNNLGIFFGNANGTFQNQLTYFTGVGSQPISVVILDLNNDTHRDIAVTNYGSSNIEIFFGNGNGSFSNDLMFNTGYRSHPYSLNIGDINDDHFTDIVATNDEYGNINIIMKTC</sequence>
<evidence type="ECO:0000313" key="7">
    <source>
        <dbReference type="Proteomes" id="UP000663828"/>
    </source>
</evidence>
<organism evidence="5 7">
    <name type="scientific">Adineta ricciae</name>
    <name type="common">Rotifer</name>
    <dbReference type="NCBI Taxonomy" id="249248"/>
    <lineage>
        <taxon>Eukaryota</taxon>
        <taxon>Metazoa</taxon>
        <taxon>Spiralia</taxon>
        <taxon>Gnathifera</taxon>
        <taxon>Rotifera</taxon>
        <taxon>Eurotatoria</taxon>
        <taxon>Bdelloidea</taxon>
        <taxon>Adinetida</taxon>
        <taxon>Adinetidae</taxon>
        <taxon>Adineta</taxon>
    </lineage>
</organism>
<comment type="caution">
    <text evidence="5">The sequence shown here is derived from an EMBL/GenBank/DDBJ whole genome shotgun (WGS) entry which is preliminary data.</text>
</comment>
<evidence type="ECO:0000256" key="4">
    <source>
        <dbReference type="SAM" id="Phobius"/>
    </source>
</evidence>
<dbReference type="InterPro" id="IPR013517">
    <property type="entry name" value="FG-GAP"/>
</dbReference>
<dbReference type="Proteomes" id="UP000663852">
    <property type="component" value="Unassembled WGS sequence"/>
</dbReference>
<keyword evidence="4" id="KW-0472">Membrane</keyword>
<name>A0A814TXG9_ADIRI</name>
<feature type="transmembrane region" description="Helical" evidence="4">
    <location>
        <begin position="33"/>
        <end position="56"/>
    </location>
</feature>
<keyword evidence="1" id="KW-0732">Signal</keyword>
<evidence type="ECO:0000256" key="3">
    <source>
        <dbReference type="ARBA" id="ARBA00023180"/>
    </source>
</evidence>
<keyword evidence="4" id="KW-1133">Transmembrane helix</keyword>
<dbReference type="PANTHER" id="PTHR46580:SF4">
    <property type="entry name" value="ATP_GTP-BINDING PROTEIN"/>
    <property type="match status" value="1"/>
</dbReference>
<reference evidence="5" key="1">
    <citation type="submission" date="2021-02" db="EMBL/GenBank/DDBJ databases">
        <authorList>
            <person name="Nowell W R."/>
        </authorList>
    </citation>
    <scope>NUCLEOTIDE SEQUENCE</scope>
</reference>
<protein>
    <submittedName>
        <fullName evidence="5">Uncharacterized protein</fullName>
    </submittedName>
</protein>
<keyword evidence="4" id="KW-0812">Transmembrane</keyword>
<gene>
    <name evidence="6" type="ORF">EDS130_LOCUS28794</name>
    <name evidence="5" type="ORF">XAT740_LOCUS21839</name>
</gene>
<dbReference type="EMBL" id="CAJNOR010001583">
    <property type="protein sequence ID" value="CAF1167570.1"/>
    <property type="molecule type" value="Genomic_DNA"/>
</dbReference>
<dbReference type="InterPro" id="IPR028994">
    <property type="entry name" value="Integrin_alpha_N"/>
</dbReference>
<keyword evidence="2" id="KW-0677">Repeat</keyword>
<proteinExistence type="predicted"/>
<dbReference type="Gene3D" id="2.30.30.100">
    <property type="match status" value="1"/>
</dbReference>
<dbReference type="InterPro" id="IPR013519">
    <property type="entry name" value="Int_alpha_beta-p"/>
</dbReference>
<dbReference type="Proteomes" id="UP000663828">
    <property type="component" value="Unassembled WGS sequence"/>
</dbReference>
<evidence type="ECO:0000256" key="1">
    <source>
        <dbReference type="ARBA" id="ARBA00022729"/>
    </source>
</evidence>